<dbReference type="GO" id="GO:0016209">
    <property type="term" value="F:antioxidant activity"/>
    <property type="evidence" value="ECO:0007669"/>
    <property type="project" value="InterPro"/>
</dbReference>
<reference evidence="3 4" key="1">
    <citation type="submission" date="2016-10" db="EMBL/GenBank/DDBJ databases">
        <authorList>
            <person name="de Groot N.N."/>
        </authorList>
    </citation>
    <scope>NUCLEOTIDE SEQUENCE [LARGE SCALE GENOMIC DNA]</scope>
    <source>
        <strain evidence="3">1</strain>
    </source>
</reference>
<dbReference type="OrthoDB" id="9811352at2"/>
<keyword evidence="4" id="KW-1185">Reference proteome</keyword>
<dbReference type="PANTHER" id="PTHR42852:SF13">
    <property type="entry name" value="PROTEIN DIPZ"/>
    <property type="match status" value="1"/>
</dbReference>
<name>A0A1G5SKF4_9PROT</name>
<evidence type="ECO:0000313" key="4">
    <source>
        <dbReference type="Proteomes" id="UP000198729"/>
    </source>
</evidence>
<dbReference type="PANTHER" id="PTHR42852">
    <property type="entry name" value="THIOL:DISULFIDE INTERCHANGE PROTEIN DSBE"/>
    <property type="match status" value="1"/>
</dbReference>
<dbReference type="Gene3D" id="3.40.30.10">
    <property type="entry name" value="Glutaredoxin"/>
    <property type="match status" value="1"/>
</dbReference>
<dbReference type="RefSeq" id="WP_090288115.1">
    <property type="nucleotide sequence ID" value="NZ_FMWO01000092.1"/>
</dbReference>
<dbReference type="InterPro" id="IPR050553">
    <property type="entry name" value="Thioredoxin_ResA/DsbE_sf"/>
</dbReference>
<accession>A0A1G5SKF4</accession>
<feature type="domain" description="Thioredoxin" evidence="2">
    <location>
        <begin position="41"/>
        <end position="181"/>
    </location>
</feature>
<dbReference type="InterPro" id="IPR013766">
    <property type="entry name" value="Thioredoxin_domain"/>
</dbReference>
<evidence type="ECO:0000313" key="3">
    <source>
        <dbReference type="EMBL" id="SCZ86849.1"/>
    </source>
</evidence>
<dbReference type="CDD" id="cd02966">
    <property type="entry name" value="TlpA_like_family"/>
    <property type="match status" value="1"/>
</dbReference>
<dbReference type="InterPro" id="IPR036249">
    <property type="entry name" value="Thioredoxin-like_sf"/>
</dbReference>
<gene>
    <name evidence="3" type="ORF">NSMM_800043</name>
</gene>
<sequence length="181" mass="19802">MTQSSKFSFYVVVAILSLAAGFAYKSRQIDNSLLMTSDQKQAGAEAFFNATLTDVTGVAQPGEQWRGKIIVANFWATWCAPCRDEIPELIDTYASYRNQGVVVVGIAVDDAKKVAAFSEEFGINYPVIVGEFDAFTLAEAMGNPQGALPFTVTIDRNGSIVNAHLGRIKKKQIEEVIRELL</sequence>
<dbReference type="AlphaFoldDB" id="A0A1G5SKF4"/>
<dbReference type="Pfam" id="PF00578">
    <property type="entry name" value="AhpC-TSA"/>
    <property type="match status" value="1"/>
</dbReference>
<evidence type="ECO:0000256" key="1">
    <source>
        <dbReference type="ARBA" id="ARBA00023284"/>
    </source>
</evidence>
<dbReference type="SUPFAM" id="SSF52833">
    <property type="entry name" value="Thioredoxin-like"/>
    <property type="match status" value="1"/>
</dbReference>
<organism evidence="3 4">
    <name type="scientific">Nitrosomonas mobilis</name>
    <dbReference type="NCBI Taxonomy" id="51642"/>
    <lineage>
        <taxon>Bacteria</taxon>
        <taxon>Pseudomonadati</taxon>
        <taxon>Pseudomonadota</taxon>
        <taxon>Betaproteobacteria</taxon>
        <taxon>Nitrosomonadales</taxon>
        <taxon>Nitrosomonadaceae</taxon>
        <taxon>Nitrosomonas</taxon>
    </lineage>
</organism>
<dbReference type="Proteomes" id="UP000198729">
    <property type="component" value="Unassembled WGS sequence"/>
</dbReference>
<dbReference type="EMBL" id="FMWO01000092">
    <property type="protein sequence ID" value="SCZ86849.1"/>
    <property type="molecule type" value="Genomic_DNA"/>
</dbReference>
<dbReference type="STRING" id="51642.NSMM_800043"/>
<protein>
    <submittedName>
        <fullName evidence="3">Redoxin domain protein</fullName>
    </submittedName>
</protein>
<evidence type="ECO:0000259" key="2">
    <source>
        <dbReference type="PROSITE" id="PS51352"/>
    </source>
</evidence>
<dbReference type="InterPro" id="IPR017937">
    <property type="entry name" value="Thioredoxin_CS"/>
</dbReference>
<proteinExistence type="predicted"/>
<dbReference type="InterPro" id="IPR000866">
    <property type="entry name" value="AhpC/TSA"/>
</dbReference>
<keyword evidence="1" id="KW-0676">Redox-active center</keyword>
<dbReference type="PROSITE" id="PS00194">
    <property type="entry name" value="THIOREDOXIN_1"/>
    <property type="match status" value="1"/>
</dbReference>
<dbReference type="GO" id="GO:0015036">
    <property type="term" value="F:disulfide oxidoreductase activity"/>
    <property type="evidence" value="ECO:0007669"/>
    <property type="project" value="UniProtKB-ARBA"/>
</dbReference>
<dbReference type="PROSITE" id="PS51352">
    <property type="entry name" value="THIOREDOXIN_2"/>
    <property type="match status" value="1"/>
</dbReference>